<evidence type="ECO:0000256" key="3">
    <source>
        <dbReference type="SAM" id="MobiDB-lite"/>
    </source>
</evidence>
<dbReference type="Pfam" id="PF13561">
    <property type="entry name" value="adh_short_C2"/>
    <property type="match status" value="1"/>
</dbReference>
<organism evidence="5 6">
    <name type="scientific">Streptomyces niveiscabiei</name>
    <dbReference type="NCBI Taxonomy" id="164115"/>
    <lineage>
        <taxon>Bacteria</taxon>
        <taxon>Bacillati</taxon>
        <taxon>Actinomycetota</taxon>
        <taxon>Actinomycetes</taxon>
        <taxon>Kitasatosporales</taxon>
        <taxon>Streptomycetaceae</taxon>
        <taxon>Streptomyces</taxon>
    </lineage>
</organism>
<comment type="caution">
    <text evidence="5">The sequence shown here is derived from an EMBL/GenBank/DDBJ whole genome shotgun (WGS) entry which is preliminary data.</text>
</comment>
<evidence type="ECO:0000256" key="1">
    <source>
        <dbReference type="ARBA" id="ARBA00006484"/>
    </source>
</evidence>
<feature type="domain" description="Ketoreductase" evidence="4">
    <location>
        <begin position="8"/>
        <end position="174"/>
    </location>
</feature>
<dbReference type="Proteomes" id="UP001631957">
    <property type="component" value="Unassembled WGS sequence"/>
</dbReference>
<accession>A0ABW9HHL2</accession>
<evidence type="ECO:0000259" key="4">
    <source>
        <dbReference type="SMART" id="SM00822"/>
    </source>
</evidence>
<dbReference type="InterPro" id="IPR036291">
    <property type="entry name" value="NAD(P)-bd_dom_sf"/>
</dbReference>
<keyword evidence="6" id="KW-1185">Reference proteome</keyword>
<gene>
    <name evidence="5" type="ORF">ACKI18_02305</name>
</gene>
<dbReference type="SMART" id="SM00822">
    <property type="entry name" value="PKS_KR"/>
    <property type="match status" value="1"/>
</dbReference>
<dbReference type="PRINTS" id="PR00081">
    <property type="entry name" value="GDHRDH"/>
</dbReference>
<dbReference type="PANTHER" id="PTHR43477:SF1">
    <property type="entry name" value="DIHYDROANTICAPSIN 7-DEHYDROGENASE"/>
    <property type="match status" value="1"/>
</dbReference>
<dbReference type="InterPro" id="IPR051122">
    <property type="entry name" value="SDR_DHRS6-like"/>
</dbReference>
<dbReference type="GO" id="GO:0016491">
    <property type="term" value="F:oxidoreductase activity"/>
    <property type="evidence" value="ECO:0007669"/>
    <property type="project" value="UniProtKB-KW"/>
</dbReference>
<keyword evidence="2 5" id="KW-0560">Oxidoreductase</keyword>
<dbReference type="CDD" id="cd05233">
    <property type="entry name" value="SDR_c"/>
    <property type="match status" value="1"/>
</dbReference>
<feature type="region of interest" description="Disordered" evidence="3">
    <location>
        <begin position="168"/>
        <end position="188"/>
    </location>
</feature>
<comment type="similarity">
    <text evidence="1">Belongs to the short-chain dehydrogenases/reductases (SDR) family.</text>
</comment>
<proteinExistence type="inferred from homology"/>
<evidence type="ECO:0000256" key="2">
    <source>
        <dbReference type="ARBA" id="ARBA00023002"/>
    </source>
</evidence>
<dbReference type="SUPFAM" id="SSF51735">
    <property type="entry name" value="NAD(P)-binding Rossmann-fold domains"/>
    <property type="match status" value="1"/>
</dbReference>
<dbReference type="EC" id="1.1.1.-" evidence="5"/>
<evidence type="ECO:0000313" key="6">
    <source>
        <dbReference type="Proteomes" id="UP001631957"/>
    </source>
</evidence>
<dbReference type="PANTHER" id="PTHR43477">
    <property type="entry name" value="DIHYDROANTICAPSIN 7-DEHYDROGENASE"/>
    <property type="match status" value="1"/>
</dbReference>
<protein>
    <submittedName>
        <fullName evidence="5">SDR family NAD(P)-dependent oxidoreductase</fullName>
        <ecNumber evidence="5">1.1.1.-</ecNumber>
    </submittedName>
</protein>
<dbReference type="RefSeq" id="WP_409120258.1">
    <property type="nucleotide sequence ID" value="NZ_JBJVNI010000001.1"/>
</dbReference>
<name>A0ABW9HHL2_9ACTN</name>
<dbReference type="InterPro" id="IPR057326">
    <property type="entry name" value="KR_dom"/>
</dbReference>
<reference evidence="5 6" key="1">
    <citation type="submission" date="2024-12" db="EMBL/GenBank/DDBJ databases">
        <title>Forecasting of Potato common scab and diversities of Pathogenic streptomyces spp. in china.</title>
        <authorList>
            <person name="Handique U."/>
            <person name="Wu J."/>
        </authorList>
    </citation>
    <scope>NUCLEOTIDE SEQUENCE [LARGE SCALE GENOMIC DNA]</scope>
    <source>
        <strain evidence="5 6">ZRIMU1530</strain>
    </source>
</reference>
<dbReference type="EMBL" id="JBJVNI010000001">
    <property type="protein sequence ID" value="MFM9607535.1"/>
    <property type="molecule type" value="Genomic_DNA"/>
</dbReference>
<dbReference type="Gene3D" id="3.40.50.720">
    <property type="entry name" value="NAD(P)-binding Rossmann-like Domain"/>
    <property type="match status" value="1"/>
</dbReference>
<evidence type="ECO:0000313" key="5">
    <source>
        <dbReference type="EMBL" id="MFM9607535.1"/>
    </source>
</evidence>
<sequence length="229" mass="23800">MTRAGMTRNALVTGVSSGIGAAVCHRLLRDGWQVTGISRRRPAPEPGLTWHHADLTDPAALPPLLADVPAPDAVVHAAGFQRSAPVGELDPDDGDLMWRVHVQAPTVLVDTLADRLPDGARIVLIGSRTATGVPGKSQYAATKAALPALARSWAAELAPRRITVNVVAPGPTDTPMLTDPGRSRTPPRLPPLGRLVPPHEVAALTAFLLGPEGGSITGQQLIQCGGASL</sequence>
<dbReference type="InterPro" id="IPR002347">
    <property type="entry name" value="SDR_fam"/>
</dbReference>